<dbReference type="Proteomes" id="UP000664781">
    <property type="component" value="Unassembled WGS sequence"/>
</dbReference>
<keyword evidence="10" id="KW-1185">Reference proteome</keyword>
<dbReference type="EMBL" id="JAFMOF010000003">
    <property type="protein sequence ID" value="MBO0654815.1"/>
    <property type="molecule type" value="Genomic_DNA"/>
</dbReference>
<evidence type="ECO:0000313" key="9">
    <source>
        <dbReference type="EMBL" id="MBO0654815.1"/>
    </source>
</evidence>
<dbReference type="Pfam" id="PF02687">
    <property type="entry name" value="FtsX"/>
    <property type="match status" value="2"/>
</dbReference>
<keyword evidence="5 7" id="KW-0472">Membrane</keyword>
<evidence type="ECO:0000256" key="5">
    <source>
        <dbReference type="ARBA" id="ARBA00023136"/>
    </source>
</evidence>
<feature type="transmembrane region" description="Helical" evidence="7">
    <location>
        <begin position="204"/>
        <end position="225"/>
    </location>
</feature>
<feature type="transmembrane region" description="Helical" evidence="7">
    <location>
        <begin position="732"/>
        <end position="754"/>
    </location>
</feature>
<evidence type="ECO:0000256" key="7">
    <source>
        <dbReference type="SAM" id="Phobius"/>
    </source>
</evidence>
<feature type="transmembrane region" description="Helical" evidence="7">
    <location>
        <begin position="341"/>
        <end position="357"/>
    </location>
</feature>
<feature type="transmembrane region" description="Helical" evidence="7">
    <location>
        <begin position="703"/>
        <end position="725"/>
    </location>
</feature>
<feature type="transmembrane region" description="Helical" evidence="7">
    <location>
        <begin position="257"/>
        <end position="278"/>
    </location>
</feature>
<gene>
    <name evidence="9" type="ORF">J1792_19150</name>
</gene>
<dbReference type="AlphaFoldDB" id="A0A939FML0"/>
<keyword evidence="4 7" id="KW-1133">Transmembrane helix</keyword>
<comment type="subcellular location">
    <subcellularLocation>
        <location evidence="1">Cell membrane</location>
        <topology evidence="1">Multi-pass membrane protein</topology>
    </subcellularLocation>
</comment>
<evidence type="ECO:0000256" key="6">
    <source>
        <dbReference type="SAM" id="MobiDB-lite"/>
    </source>
</evidence>
<reference evidence="9" key="1">
    <citation type="submission" date="2021-03" db="EMBL/GenBank/DDBJ databases">
        <title>Streptomyces strains.</title>
        <authorList>
            <person name="Lund M.B."/>
            <person name="Toerring T."/>
        </authorList>
    </citation>
    <scope>NUCLEOTIDE SEQUENCE</scope>
    <source>
        <strain evidence="9">JCM 4242</strain>
    </source>
</reference>
<keyword evidence="3 7" id="KW-0812">Transmembrane</keyword>
<evidence type="ECO:0000256" key="1">
    <source>
        <dbReference type="ARBA" id="ARBA00004651"/>
    </source>
</evidence>
<feature type="domain" description="ABC3 transporter permease C-terminal" evidence="8">
    <location>
        <begin position="211"/>
        <end position="312"/>
    </location>
</feature>
<sequence>MTGPRVWARDLAMGARFAVTGGREGWLRTALTAVGVGIGVALLLVMTSVPEALEAREKRASAREPLSAGTPMAAGPTTLLFQPADTVYRGRDIGGALLRPEGPRAPKPPGVAELPGPGEMVVSPALARLLRSADAELLKERLPYRITGTIGDQGLVGPDELAYYAGSDRLVVRGPGTSPPYGAARIDAFDRPAWPHPMRPELKVLVGMACAVLLMPVAVLIGTAVRFGGERRDRRLAALRLVGADSRMTRRVAAGEALSGSLLGLVVGAGFFLVARRFAPSVSFYSVGVFPSDVVPCVLAAVSIAVAVPVGAVLVSWFALRGVAIEPLGVVRETARGPRRLWWRILLPVVGLALLIPPDGKAPGLYGGWITGYQAAAGAVLLMAGVAALLPWLVGAFVARLRGGPPSWQLAVRRLQLDSGPASRAVSGILVAVAGAISLQMLLAGTWLFLPVFKDDGHGPVVTAGRYLPSGGDARDLTETFRATKGVRQAVGHITFEASRNNSGGVVSVAVADCATLRELAELDSCTDGDVFTGPYARPGMELSLPSRGREKRRWTVPASAVTGTRPREDSLGRGGVSGVLATPGALDTRGLPDVSAVVRMRLDPSSPWALEYVRNTAARVDPAIDVFDTGFRPKEEDTDYWVLLRSLPAGAALTLALIAVSLMLATHEQLRERKRALATLSAFGTRTSTVALSVIWQTAIPVVLGMALAVASGVALGWTMLTLVSRPVKDWFAFLPVVGWGLGVIALITAAALPTLWRLTRPDGLRAD</sequence>
<evidence type="ECO:0000313" key="10">
    <source>
        <dbReference type="Proteomes" id="UP000664781"/>
    </source>
</evidence>
<feature type="transmembrane region" description="Helical" evidence="7">
    <location>
        <begin position="377"/>
        <end position="401"/>
    </location>
</feature>
<protein>
    <submittedName>
        <fullName evidence="9">ABC transporter permease</fullName>
    </submittedName>
</protein>
<feature type="transmembrane region" description="Helical" evidence="7">
    <location>
        <begin position="641"/>
        <end position="665"/>
    </location>
</feature>
<proteinExistence type="predicted"/>
<evidence type="ECO:0000256" key="3">
    <source>
        <dbReference type="ARBA" id="ARBA00022692"/>
    </source>
</evidence>
<evidence type="ECO:0000256" key="2">
    <source>
        <dbReference type="ARBA" id="ARBA00022475"/>
    </source>
</evidence>
<feature type="transmembrane region" description="Helical" evidence="7">
    <location>
        <begin position="26"/>
        <end position="46"/>
    </location>
</feature>
<feature type="transmembrane region" description="Helical" evidence="7">
    <location>
        <begin position="422"/>
        <end position="450"/>
    </location>
</feature>
<dbReference type="InterPro" id="IPR003838">
    <property type="entry name" value="ABC3_permease_C"/>
</dbReference>
<evidence type="ECO:0000256" key="4">
    <source>
        <dbReference type="ARBA" id="ARBA00022989"/>
    </source>
</evidence>
<dbReference type="RefSeq" id="WP_086570850.1">
    <property type="nucleotide sequence ID" value="NZ_JAFMOF010000003.1"/>
</dbReference>
<feature type="region of interest" description="Disordered" evidence="6">
    <location>
        <begin position="542"/>
        <end position="577"/>
    </location>
</feature>
<feature type="region of interest" description="Disordered" evidence="6">
    <location>
        <begin position="56"/>
        <end position="75"/>
    </location>
</feature>
<organism evidence="9 10">
    <name type="scientific">Streptomyces triculaminicus</name>
    <dbReference type="NCBI Taxonomy" id="2816232"/>
    <lineage>
        <taxon>Bacteria</taxon>
        <taxon>Bacillati</taxon>
        <taxon>Actinomycetota</taxon>
        <taxon>Actinomycetes</taxon>
        <taxon>Kitasatosporales</taxon>
        <taxon>Streptomycetaceae</taxon>
        <taxon>Streptomyces</taxon>
    </lineage>
</organism>
<feature type="domain" description="ABC3 transporter permease C-terminal" evidence="8">
    <location>
        <begin position="652"/>
        <end position="753"/>
    </location>
</feature>
<accession>A0A939FML0</accession>
<feature type="transmembrane region" description="Helical" evidence="7">
    <location>
        <begin position="677"/>
        <end position="697"/>
    </location>
</feature>
<comment type="caution">
    <text evidence="9">The sequence shown here is derived from an EMBL/GenBank/DDBJ whole genome shotgun (WGS) entry which is preliminary data.</text>
</comment>
<dbReference type="GO" id="GO:0005886">
    <property type="term" value="C:plasma membrane"/>
    <property type="evidence" value="ECO:0007669"/>
    <property type="project" value="UniProtKB-SubCell"/>
</dbReference>
<keyword evidence="2" id="KW-1003">Cell membrane</keyword>
<name>A0A939FML0_9ACTN</name>
<feature type="transmembrane region" description="Helical" evidence="7">
    <location>
        <begin position="298"/>
        <end position="320"/>
    </location>
</feature>
<evidence type="ECO:0000259" key="8">
    <source>
        <dbReference type="Pfam" id="PF02687"/>
    </source>
</evidence>